<keyword evidence="3" id="KW-1185">Reference proteome</keyword>
<evidence type="ECO:0000256" key="1">
    <source>
        <dbReference type="SAM" id="MobiDB-lite"/>
    </source>
</evidence>
<dbReference type="GeneID" id="111254802"/>
<evidence type="ECO:0000313" key="3">
    <source>
        <dbReference type="Proteomes" id="UP000594260"/>
    </source>
</evidence>
<name>A0A7M7MF08_VARDE</name>
<reference evidence="2" key="1">
    <citation type="submission" date="2021-01" db="UniProtKB">
        <authorList>
            <consortium name="EnsemblMetazoa"/>
        </authorList>
    </citation>
    <scope>IDENTIFICATION</scope>
</reference>
<proteinExistence type="predicted"/>
<organism evidence="2 3">
    <name type="scientific">Varroa destructor</name>
    <name type="common">Honeybee mite</name>
    <dbReference type="NCBI Taxonomy" id="109461"/>
    <lineage>
        <taxon>Eukaryota</taxon>
        <taxon>Metazoa</taxon>
        <taxon>Ecdysozoa</taxon>
        <taxon>Arthropoda</taxon>
        <taxon>Chelicerata</taxon>
        <taxon>Arachnida</taxon>
        <taxon>Acari</taxon>
        <taxon>Parasitiformes</taxon>
        <taxon>Mesostigmata</taxon>
        <taxon>Gamasina</taxon>
        <taxon>Dermanyssoidea</taxon>
        <taxon>Varroidae</taxon>
        <taxon>Varroa</taxon>
    </lineage>
</organism>
<dbReference type="EnsemblMetazoa" id="XM_022816036">
    <property type="protein sequence ID" value="XP_022671771"/>
    <property type="gene ID" value="LOC111254802"/>
</dbReference>
<dbReference type="AlphaFoldDB" id="A0A7M7MF08"/>
<feature type="region of interest" description="Disordered" evidence="1">
    <location>
        <begin position="352"/>
        <end position="374"/>
    </location>
</feature>
<accession>A0A7M7MF08</accession>
<feature type="compositionally biased region" description="Basic and acidic residues" evidence="1">
    <location>
        <begin position="96"/>
        <end position="116"/>
    </location>
</feature>
<sequence>MGNEVATFLQEIETLWDFLYCKWLQLVTFFGDSRVRDSASQLLVKDDCPSDQPRRESLIAWWKATGQRPKLDIEHDPQSSPVTAAEPILKTECSERSSCKEKGTRDSNEVSFEAKRVSAPTPKEEEDPEPLLADMFDNIFSRRASFKVKAEIAERELYQKQLKMLSELTHKTELTDEDKKKLEYIDDNRRAYLSMDPRKTKRADSVGSDAFDVDDIFSRRGSFKIKAVECEEEIRRHFEAAGASDLSTELLCAMRAMKQDEQITASKPSDISVPNAPRCTGCEFKTSRDDREVVAVVEVFKKVDGAIWRLKREVETLRTLEGKTLEEVCPGLNDVLDQFIKEILSFKEAKTKKNTKAAQDSDKGQNDVKQGAKPKKEISFSLTSLLETTLGEQTQDGTKTGFKKIKATEVQGKLGIGVWFDGPKTDLTYAVPSVPALESTARTSTNLEPAKSRPAALVMSDVKLSNAELTLSKFAVEESKVIEDNRSKTVSNRNGGKPASIKFARSDVVKLASRIPTAPKIKTAKSSFINLSEKKSISPQTKAPRPSAVYLNDRKASATTRWAITPGFVCPNDRKPTNPLMIPTPTVVKAGTTELPKIPRSRFVNLEDSRLVAGLKTGGPETDIATDVQNAFATAAQNVEVLRLFSSGHSPNADASKALSVGTARADALMRISGGSTSALLDDEATKVVASKNNAPKITASKVRASAAIVPEPKVVHDVTQETDVPNIMASNMDISKVADSKSSVLNDQNNIRGGGLAACPSRVSTCETDLSKNYASKDKTLFQCPEEYIFFE</sequence>
<dbReference type="RefSeq" id="XP_022671771.1">
    <property type="nucleotide sequence ID" value="XM_022816036.1"/>
</dbReference>
<protein>
    <submittedName>
        <fullName evidence="2">Uncharacterized protein</fullName>
    </submittedName>
</protein>
<feature type="region of interest" description="Disordered" evidence="1">
    <location>
        <begin position="96"/>
        <end position="129"/>
    </location>
</feature>
<evidence type="ECO:0000313" key="2">
    <source>
        <dbReference type="EnsemblMetazoa" id="XP_022671771"/>
    </source>
</evidence>
<dbReference type="Proteomes" id="UP000594260">
    <property type="component" value="Unplaced"/>
</dbReference>